<comment type="caution">
    <text evidence="13">Lacks conserved residue(s) required for the propagation of feature annotation.</text>
</comment>
<keyword evidence="5 13" id="KW-0378">Hydrolase</keyword>
<dbReference type="SMART" id="SM00478">
    <property type="entry name" value="ENDO3c"/>
    <property type="match status" value="1"/>
</dbReference>
<dbReference type="InterPro" id="IPR000445">
    <property type="entry name" value="HhH_motif"/>
</dbReference>
<evidence type="ECO:0000256" key="4">
    <source>
        <dbReference type="ARBA" id="ARBA00022763"/>
    </source>
</evidence>
<dbReference type="FunFam" id="1.10.1670.10:FF:000003">
    <property type="entry name" value="Endonuclease III homolog"/>
    <property type="match status" value="1"/>
</dbReference>
<feature type="domain" description="HhH-GPD" evidence="15">
    <location>
        <begin position="135"/>
        <end position="285"/>
    </location>
</feature>
<keyword evidence="10 13" id="KW-0456">Lyase</keyword>
<evidence type="ECO:0000256" key="1">
    <source>
        <dbReference type="ARBA" id="ARBA00008343"/>
    </source>
</evidence>
<dbReference type="EC" id="4.2.99.18" evidence="13"/>
<dbReference type="InterPro" id="IPR023170">
    <property type="entry name" value="HhH_base_excis_C"/>
</dbReference>
<keyword evidence="9 13" id="KW-0234">DNA repair</keyword>
<dbReference type="HAMAP" id="MF_03183">
    <property type="entry name" value="Endonuclease_III_Nth"/>
    <property type="match status" value="1"/>
</dbReference>
<dbReference type="GO" id="GO:0046872">
    <property type="term" value="F:metal ion binding"/>
    <property type="evidence" value="ECO:0007669"/>
    <property type="project" value="UniProtKB-KW"/>
</dbReference>
<dbReference type="GO" id="GO:0140078">
    <property type="term" value="F:class I DNA-(apurinic or apyrimidinic site) endonuclease activity"/>
    <property type="evidence" value="ECO:0007669"/>
    <property type="project" value="UniProtKB-EC"/>
</dbReference>
<feature type="compositionally biased region" description="Polar residues" evidence="14">
    <location>
        <begin position="13"/>
        <end position="26"/>
    </location>
</feature>
<dbReference type="GO" id="GO:0000703">
    <property type="term" value="F:oxidized pyrimidine nucleobase lesion DNA N-glycosylase activity"/>
    <property type="evidence" value="ECO:0007669"/>
    <property type="project" value="UniProtKB-UniRule"/>
</dbReference>
<dbReference type="InterPro" id="IPR011257">
    <property type="entry name" value="DNA_glycosylase"/>
</dbReference>
<dbReference type="EC" id="3.2.2.-" evidence="13"/>
<keyword evidence="8" id="KW-0411">Iron-sulfur</keyword>
<evidence type="ECO:0000256" key="9">
    <source>
        <dbReference type="ARBA" id="ARBA00023204"/>
    </source>
</evidence>
<evidence type="ECO:0000256" key="3">
    <source>
        <dbReference type="ARBA" id="ARBA00022723"/>
    </source>
</evidence>
<dbReference type="AlphaFoldDB" id="A0A2R5L7D0"/>
<evidence type="ECO:0000256" key="10">
    <source>
        <dbReference type="ARBA" id="ARBA00023239"/>
    </source>
</evidence>
<protein>
    <recommendedName>
        <fullName evidence="13">Endonuclease III homolog</fullName>
        <ecNumber evidence="13">3.2.2.-</ecNumber>
        <ecNumber evidence="13">4.2.99.18</ecNumber>
    </recommendedName>
    <alternativeName>
        <fullName evidence="13">Bifunctional DNA N-glycosylase/DNA-(apurinic or apyrimidinic site) lyase</fullName>
        <shortName evidence="13">DNA glycosylase/AP lyase</shortName>
    </alternativeName>
</protein>
<evidence type="ECO:0000259" key="15">
    <source>
        <dbReference type="SMART" id="SM00478"/>
    </source>
</evidence>
<dbReference type="GO" id="GO:0006285">
    <property type="term" value="P:base-excision repair, AP site formation"/>
    <property type="evidence" value="ECO:0007669"/>
    <property type="project" value="UniProtKB-UniRule"/>
</dbReference>
<evidence type="ECO:0000256" key="11">
    <source>
        <dbReference type="ARBA" id="ARBA00023295"/>
    </source>
</evidence>
<keyword evidence="13" id="KW-0496">Mitochondrion</keyword>
<keyword evidence="16" id="KW-0540">Nuclease</keyword>
<dbReference type="GO" id="GO:0051539">
    <property type="term" value="F:4 iron, 4 sulfur cluster binding"/>
    <property type="evidence" value="ECO:0007669"/>
    <property type="project" value="UniProtKB-KW"/>
</dbReference>
<evidence type="ECO:0000256" key="8">
    <source>
        <dbReference type="ARBA" id="ARBA00023014"/>
    </source>
</evidence>
<evidence type="ECO:0000256" key="5">
    <source>
        <dbReference type="ARBA" id="ARBA00022801"/>
    </source>
</evidence>
<evidence type="ECO:0000256" key="7">
    <source>
        <dbReference type="ARBA" id="ARBA00023004"/>
    </source>
</evidence>
<dbReference type="GO" id="GO:0005739">
    <property type="term" value="C:mitochondrion"/>
    <property type="evidence" value="ECO:0007669"/>
    <property type="project" value="UniProtKB-SubCell"/>
</dbReference>
<feature type="region of interest" description="Disordered" evidence="14">
    <location>
        <begin position="1"/>
        <end position="70"/>
    </location>
</feature>
<accession>A0A2R5L7D0</accession>
<evidence type="ECO:0000313" key="16">
    <source>
        <dbReference type="EMBL" id="MBY05379.1"/>
    </source>
</evidence>
<sequence>MIKTRLRSRKAQDTPSAVEKSTTTAKKNLKRAPVPQEAGSEKHEQDKPVTAKVSRKKRSAPVKVAYCDGPKPLPNDQTSSYFSWKPDYWEEALDNIRKMRQDKDAPVDTMGCEKCHDETAPDKVMRYQMLVSLMLSSQTKDEVTHAAVKRLCGLGLTPEYIAAADLNKLEGVIYPVSFYKNKAKHLKKTAEVLLEKYEGDIPSTVDELCRLPGVGPKMAYLAMSCAWKKTVGIGVDTHVHRIANRLQWMPAPTKNPEQTRKALEEWLPRDLWAEVNWLLVGFGQTVCKPVGPKCSMCLNRVICPFASTQKEKGSSS</sequence>
<dbReference type="Gene3D" id="1.10.340.30">
    <property type="entry name" value="Hypothetical protein, domain 2"/>
    <property type="match status" value="1"/>
</dbReference>
<dbReference type="Pfam" id="PF00633">
    <property type="entry name" value="HHH"/>
    <property type="match status" value="1"/>
</dbReference>
<dbReference type="GO" id="GO:0006289">
    <property type="term" value="P:nucleotide-excision repair"/>
    <property type="evidence" value="ECO:0007669"/>
    <property type="project" value="TreeGrafter"/>
</dbReference>
<evidence type="ECO:0000256" key="13">
    <source>
        <dbReference type="HAMAP-Rule" id="MF_03183"/>
    </source>
</evidence>
<keyword evidence="13" id="KW-0539">Nucleus</keyword>
<dbReference type="Gene3D" id="1.10.1670.10">
    <property type="entry name" value="Helix-hairpin-Helix base-excision DNA repair enzymes (C-terminal)"/>
    <property type="match status" value="1"/>
</dbReference>
<evidence type="ECO:0000256" key="2">
    <source>
        <dbReference type="ARBA" id="ARBA00022485"/>
    </source>
</evidence>
<keyword evidence="3" id="KW-0479">Metal-binding</keyword>
<name>A0A2R5L7D0_9ACAR</name>
<dbReference type="InterPro" id="IPR003265">
    <property type="entry name" value="HhH-GPD_domain"/>
</dbReference>
<organism evidence="16">
    <name type="scientific">Ornithodoros turicata</name>
    <dbReference type="NCBI Taxonomy" id="34597"/>
    <lineage>
        <taxon>Eukaryota</taxon>
        <taxon>Metazoa</taxon>
        <taxon>Ecdysozoa</taxon>
        <taxon>Arthropoda</taxon>
        <taxon>Chelicerata</taxon>
        <taxon>Arachnida</taxon>
        <taxon>Acari</taxon>
        <taxon>Parasitiformes</taxon>
        <taxon>Ixodida</taxon>
        <taxon>Ixodoidea</taxon>
        <taxon>Argasidae</taxon>
        <taxon>Ornithodorinae</taxon>
        <taxon>Ornithodoros</taxon>
    </lineage>
</organism>
<dbReference type="CDD" id="cd00056">
    <property type="entry name" value="ENDO3c"/>
    <property type="match status" value="1"/>
</dbReference>
<dbReference type="PROSITE" id="PS01155">
    <property type="entry name" value="ENDONUCLEASE_III_2"/>
    <property type="match status" value="1"/>
</dbReference>
<feature type="compositionally biased region" description="Basic and acidic residues" evidence="14">
    <location>
        <begin position="39"/>
        <end position="49"/>
    </location>
</feature>
<dbReference type="InterPro" id="IPR004036">
    <property type="entry name" value="Endonuclease-III-like_CS2"/>
</dbReference>
<evidence type="ECO:0000256" key="12">
    <source>
        <dbReference type="ARBA" id="ARBA00044632"/>
    </source>
</evidence>
<dbReference type="PANTHER" id="PTHR43286">
    <property type="entry name" value="ENDONUCLEASE III-LIKE PROTEIN 1"/>
    <property type="match status" value="1"/>
</dbReference>
<keyword evidence="7" id="KW-0408">Iron</keyword>
<evidence type="ECO:0000256" key="14">
    <source>
        <dbReference type="SAM" id="MobiDB-lite"/>
    </source>
</evidence>
<dbReference type="PANTHER" id="PTHR43286:SF1">
    <property type="entry name" value="ENDONUCLEASE III-LIKE PROTEIN 1"/>
    <property type="match status" value="1"/>
</dbReference>
<keyword evidence="11 13" id="KW-0326">Glycosidase</keyword>
<evidence type="ECO:0000256" key="6">
    <source>
        <dbReference type="ARBA" id="ARBA00022946"/>
    </source>
</evidence>
<comment type="function">
    <text evidence="13">Bifunctional DNA N-glycosylase with associated apurinic/apyrimidinic (AP) lyase function that catalyzes the first step in base excision repair (BER), the primary repair pathway for the repair of oxidative DNA damage. The DNA N-glycosylase activity releases the damaged DNA base from DNA by cleaving the N-glycosidic bond, leaving an AP site. The AP lyase activity cleaves the phosphodiester bond 3' to the AP site by a beta-elimination. Primarily recognizes and repairs oxidative base damage of pyrimidines.</text>
</comment>
<comment type="similarity">
    <text evidence="1 13">Belongs to the Nth/MutY family.</text>
</comment>
<keyword evidence="6" id="KW-0809">Transit peptide</keyword>
<dbReference type="GO" id="GO:0003677">
    <property type="term" value="F:DNA binding"/>
    <property type="evidence" value="ECO:0007669"/>
    <property type="project" value="UniProtKB-UniRule"/>
</dbReference>
<comment type="subcellular location">
    <subcellularLocation>
        <location evidence="13">Nucleus</location>
    </subcellularLocation>
    <subcellularLocation>
        <location evidence="13">Mitochondrion</location>
    </subcellularLocation>
</comment>
<dbReference type="EMBL" id="GGLE01001253">
    <property type="protein sequence ID" value="MBY05379.1"/>
    <property type="molecule type" value="Transcribed_RNA"/>
</dbReference>
<dbReference type="FunFam" id="1.10.340.30:FF:000005">
    <property type="entry name" value="Endonuclease III-like protein 1"/>
    <property type="match status" value="1"/>
</dbReference>
<proteinExistence type="inferred from homology"/>
<comment type="catalytic activity">
    <reaction evidence="12 13">
        <text>2'-deoxyribonucleotide-(2'-deoxyribose 5'-phosphate)-2'-deoxyribonucleotide-DNA = a 3'-end 2'-deoxyribonucleotide-(2,3-dehydro-2,3-deoxyribose 5'-phosphate)-DNA + a 5'-end 5'-phospho-2'-deoxyribonucleoside-DNA + H(+)</text>
        <dbReference type="Rhea" id="RHEA:66592"/>
        <dbReference type="Rhea" id="RHEA-COMP:13180"/>
        <dbReference type="Rhea" id="RHEA-COMP:16897"/>
        <dbReference type="Rhea" id="RHEA-COMP:17067"/>
        <dbReference type="ChEBI" id="CHEBI:15378"/>
        <dbReference type="ChEBI" id="CHEBI:136412"/>
        <dbReference type="ChEBI" id="CHEBI:157695"/>
        <dbReference type="ChEBI" id="CHEBI:167181"/>
        <dbReference type="EC" id="4.2.99.18"/>
    </reaction>
</comment>
<keyword evidence="16" id="KW-0255">Endonuclease</keyword>
<reference evidence="16" key="1">
    <citation type="submission" date="2018-03" db="EMBL/GenBank/DDBJ databases">
        <title>The relapsing fever spirochete Borrelia turicatae persists in the highly oxidative environment of its soft-bodied tick vector.</title>
        <authorList>
            <person name="Bourret T.J."/>
            <person name="Boyle W.K."/>
            <person name="Valenzuela J.G."/>
            <person name="Oliveira F."/>
            <person name="Lopez J.E."/>
        </authorList>
    </citation>
    <scope>NUCLEOTIDE SEQUENCE</scope>
    <source>
        <strain evidence="16">Kansas strain/isolate</strain>
        <tissue evidence="16">Salivary glands</tissue>
    </source>
</reference>
<keyword evidence="4 13" id="KW-0227">DNA damage</keyword>
<keyword evidence="2" id="KW-0004">4Fe-4S</keyword>
<dbReference type="InterPro" id="IPR030841">
    <property type="entry name" value="NTH1"/>
</dbReference>
<dbReference type="Pfam" id="PF00730">
    <property type="entry name" value="HhH-GPD"/>
    <property type="match status" value="1"/>
</dbReference>
<dbReference type="GO" id="GO:0005634">
    <property type="term" value="C:nucleus"/>
    <property type="evidence" value="ECO:0007669"/>
    <property type="project" value="UniProtKB-SubCell"/>
</dbReference>
<gene>
    <name evidence="13" type="primary">NTH1</name>
</gene>
<dbReference type="SUPFAM" id="SSF48150">
    <property type="entry name" value="DNA-glycosylase"/>
    <property type="match status" value="1"/>
</dbReference>